<keyword evidence="3" id="KW-1185">Reference proteome</keyword>
<keyword evidence="1" id="KW-0812">Transmembrane</keyword>
<reference evidence="3" key="1">
    <citation type="journal article" date="2019" name="Int. J. Syst. Evol. Microbiol.">
        <title>The Global Catalogue of Microorganisms (GCM) 10K type strain sequencing project: providing services to taxonomists for standard genome sequencing and annotation.</title>
        <authorList>
            <consortium name="The Broad Institute Genomics Platform"/>
            <consortium name="The Broad Institute Genome Sequencing Center for Infectious Disease"/>
            <person name="Wu L."/>
            <person name="Ma J."/>
        </authorList>
    </citation>
    <scope>NUCLEOTIDE SEQUENCE [LARGE SCALE GENOMIC DNA]</scope>
    <source>
        <strain evidence="3">JCM 17250</strain>
    </source>
</reference>
<dbReference type="RefSeq" id="WP_344913838.1">
    <property type="nucleotide sequence ID" value="NZ_BAABDL010000143.1"/>
</dbReference>
<organism evidence="2 3">
    <name type="scientific">Amphibacillus indicireducens</name>
    <dbReference type="NCBI Taxonomy" id="1076330"/>
    <lineage>
        <taxon>Bacteria</taxon>
        <taxon>Bacillati</taxon>
        <taxon>Bacillota</taxon>
        <taxon>Bacilli</taxon>
        <taxon>Bacillales</taxon>
        <taxon>Bacillaceae</taxon>
        <taxon>Amphibacillus</taxon>
    </lineage>
</organism>
<protein>
    <submittedName>
        <fullName evidence="2">Uncharacterized protein</fullName>
    </submittedName>
</protein>
<comment type="caution">
    <text evidence="2">The sequence shown here is derived from an EMBL/GenBank/DDBJ whole genome shotgun (WGS) entry which is preliminary data.</text>
</comment>
<feature type="transmembrane region" description="Helical" evidence="1">
    <location>
        <begin position="40"/>
        <end position="58"/>
    </location>
</feature>
<accession>A0ABP7W2S5</accession>
<sequence length="89" mass="10117">MKGFEGLLKIGLYLQLLWYVFFFTNVLGFIGSYSEPLQDIVWLGIPIYGLIIAITYSIKRKINGLVLAVLLLSSPILFLWLLISFISSM</sequence>
<feature type="transmembrane region" description="Helical" evidence="1">
    <location>
        <begin position="65"/>
        <end position="86"/>
    </location>
</feature>
<name>A0ABP7W2S5_9BACI</name>
<feature type="transmembrane region" description="Helical" evidence="1">
    <location>
        <begin position="12"/>
        <end position="34"/>
    </location>
</feature>
<dbReference type="Proteomes" id="UP001501734">
    <property type="component" value="Unassembled WGS sequence"/>
</dbReference>
<proteinExistence type="predicted"/>
<evidence type="ECO:0000313" key="2">
    <source>
        <dbReference type="EMBL" id="GAA4079864.1"/>
    </source>
</evidence>
<dbReference type="EMBL" id="BAABDL010000143">
    <property type="protein sequence ID" value="GAA4079864.1"/>
    <property type="molecule type" value="Genomic_DNA"/>
</dbReference>
<evidence type="ECO:0000256" key="1">
    <source>
        <dbReference type="SAM" id="Phobius"/>
    </source>
</evidence>
<keyword evidence="1" id="KW-1133">Transmembrane helix</keyword>
<keyword evidence="1" id="KW-0472">Membrane</keyword>
<evidence type="ECO:0000313" key="3">
    <source>
        <dbReference type="Proteomes" id="UP001501734"/>
    </source>
</evidence>
<gene>
    <name evidence="2" type="ORF">GCM10022410_24920</name>
</gene>